<dbReference type="InterPro" id="IPR050742">
    <property type="entry name" value="Helicase_Restrict-Modif_Enz"/>
</dbReference>
<dbReference type="InterPro" id="IPR027417">
    <property type="entry name" value="P-loop_NTPase"/>
</dbReference>
<evidence type="ECO:0000259" key="1">
    <source>
        <dbReference type="Pfam" id="PF04851"/>
    </source>
</evidence>
<keyword evidence="3" id="KW-0067">ATP-binding</keyword>
<organism evidence="3 4">
    <name type="scientific">Speluncibacter jeojiensis</name>
    <dbReference type="NCBI Taxonomy" id="2710754"/>
    <lineage>
        <taxon>Bacteria</taxon>
        <taxon>Bacillati</taxon>
        <taxon>Actinomycetota</taxon>
        <taxon>Actinomycetes</taxon>
        <taxon>Mycobacteriales</taxon>
        <taxon>Speluncibacteraceae</taxon>
        <taxon>Speluncibacter</taxon>
    </lineage>
</organism>
<dbReference type="Proteomes" id="UP001152755">
    <property type="component" value="Unassembled WGS sequence"/>
</dbReference>
<keyword evidence="3" id="KW-0547">Nucleotide-binding</keyword>
<dbReference type="GO" id="GO:0004386">
    <property type="term" value="F:helicase activity"/>
    <property type="evidence" value="ECO:0007669"/>
    <property type="project" value="UniProtKB-KW"/>
</dbReference>
<dbReference type="GO" id="GO:0005524">
    <property type="term" value="F:ATP binding"/>
    <property type="evidence" value="ECO:0007669"/>
    <property type="project" value="InterPro"/>
</dbReference>
<dbReference type="GO" id="GO:0003677">
    <property type="term" value="F:DNA binding"/>
    <property type="evidence" value="ECO:0007669"/>
    <property type="project" value="InterPro"/>
</dbReference>
<dbReference type="Pfam" id="PF13156">
    <property type="entry name" value="Mrr_cat_2"/>
    <property type="match status" value="1"/>
</dbReference>
<feature type="domain" description="Mrr-like" evidence="2">
    <location>
        <begin position="46"/>
        <end position="159"/>
    </location>
</feature>
<dbReference type="PANTHER" id="PTHR47396:SF1">
    <property type="entry name" value="ATP-DEPENDENT HELICASE IRC3-RELATED"/>
    <property type="match status" value="1"/>
</dbReference>
<dbReference type="EMBL" id="JANRHA010000032">
    <property type="protein sequence ID" value="MDG3017237.1"/>
    <property type="molecule type" value="Genomic_DNA"/>
</dbReference>
<dbReference type="RefSeq" id="WP_332520878.1">
    <property type="nucleotide sequence ID" value="NZ_JANRHA010000032.1"/>
</dbReference>
<evidence type="ECO:0000313" key="3">
    <source>
        <dbReference type="EMBL" id="MDG3017237.1"/>
    </source>
</evidence>
<accession>A0A9X4M5H7</accession>
<dbReference type="GO" id="GO:0005829">
    <property type="term" value="C:cytosol"/>
    <property type="evidence" value="ECO:0007669"/>
    <property type="project" value="TreeGrafter"/>
</dbReference>
<keyword evidence="3" id="KW-0378">Hydrolase</keyword>
<dbReference type="InterPro" id="IPR039442">
    <property type="entry name" value="Mrr-like_dom"/>
</dbReference>
<reference evidence="3" key="1">
    <citation type="submission" date="2022-08" db="EMBL/GenBank/DDBJ databases">
        <title>Genome analysis of Corynebacteriales strain.</title>
        <authorList>
            <person name="Lee S.D."/>
        </authorList>
    </citation>
    <scope>NUCLEOTIDE SEQUENCE</scope>
    <source>
        <strain evidence="3">D3-21</strain>
    </source>
</reference>
<dbReference type="SUPFAM" id="SSF52980">
    <property type="entry name" value="Restriction endonuclease-like"/>
    <property type="match status" value="1"/>
</dbReference>
<dbReference type="AlphaFoldDB" id="A0A9X4M5H7"/>
<protein>
    <submittedName>
        <fullName evidence="3">DEAD/DEAH box helicase family protein</fullName>
    </submittedName>
</protein>
<dbReference type="SUPFAM" id="SSF52540">
    <property type="entry name" value="P-loop containing nucleoside triphosphate hydrolases"/>
    <property type="match status" value="1"/>
</dbReference>
<dbReference type="InterPro" id="IPR006935">
    <property type="entry name" value="Helicase/UvrB_N"/>
</dbReference>
<sequence length="335" mass="35772">MTADAICTKRRPLETLLRALTEGSPDTSVLGSAFEYVADLALWSSPEFGARIKQIWRWEDWPGAQGRDLGIDRVISTVDGELWALQAKGYSSATSLKYAGKGGIATFLAAASTGQFAMQLVVTSSDRVADNARQIAARQLVPTRILDRSWLDSLDLDWPTGITDLRDAVAAAARGQGPAQVSLAAGRHQLAPHQETAVKDVVTCLASQSTGDARAKLLMPCGTGKTVTCHAVTESLGARQILVLVPSLSLLAQAMRAWQAQSLGRLRVIAVCSDESVVARDDAIVMNPSEIMAPVTTESKALASFLAGSGVQADGELWPTVVFSTYHSWDCCTDR</sequence>
<dbReference type="Pfam" id="PF04851">
    <property type="entry name" value="ResIII"/>
    <property type="match status" value="1"/>
</dbReference>
<dbReference type="PANTHER" id="PTHR47396">
    <property type="entry name" value="TYPE I RESTRICTION ENZYME ECOKI R PROTEIN"/>
    <property type="match status" value="1"/>
</dbReference>
<proteinExistence type="predicted"/>
<evidence type="ECO:0000313" key="4">
    <source>
        <dbReference type="Proteomes" id="UP001152755"/>
    </source>
</evidence>
<gene>
    <name evidence="3" type="ORF">NVS88_22025</name>
</gene>
<keyword evidence="3" id="KW-0347">Helicase</keyword>
<feature type="domain" description="Helicase/UvrB N-terminal" evidence="1">
    <location>
        <begin position="188"/>
        <end position="262"/>
    </location>
</feature>
<dbReference type="Gene3D" id="3.40.50.300">
    <property type="entry name" value="P-loop containing nucleotide triphosphate hydrolases"/>
    <property type="match status" value="1"/>
</dbReference>
<name>A0A9X4M5H7_9ACTN</name>
<dbReference type="InterPro" id="IPR011335">
    <property type="entry name" value="Restrct_endonuc-II-like"/>
</dbReference>
<dbReference type="GO" id="GO:0016787">
    <property type="term" value="F:hydrolase activity"/>
    <property type="evidence" value="ECO:0007669"/>
    <property type="project" value="InterPro"/>
</dbReference>
<comment type="caution">
    <text evidence="3">The sequence shown here is derived from an EMBL/GenBank/DDBJ whole genome shotgun (WGS) entry which is preliminary data.</text>
</comment>
<evidence type="ECO:0000259" key="2">
    <source>
        <dbReference type="Pfam" id="PF13156"/>
    </source>
</evidence>
<keyword evidence="4" id="KW-1185">Reference proteome</keyword>